<dbReference type="PANTHER" id="PTHR30563">
    <property type="entry name" value="DNA RECOMBINATION PROTEIN RMUC"/>
    <property type="match status" value="1"/>
</dbReference>
<keyword evidence="9" id="KW-1185">Reference proteome</keyword>
<dbReference type="EMBL" id="JBHRSV010000002">
    <property type="protein sequence ID" value="MFC2925292.1"/>
    <property type="molecule type" value="Genomic_DNA"/>
</dbReference>
<feature type="region of interest" description="Disordered" evidence="7">
    <location>
        <begin position="422"/>
        <end position="446"/>
    </location>
</feature>
<reference evidence="9" key="1">
    <citation type="journal article" date="2019" name="Int. J. Syst. Evol. Microbiol.">
        <title>The Global Catalogue of Microorganisms (GCM) 10K type strain sequencing project: providing services to taxonomists for standard genome sequencing and annotation.</title>
        <authorList>
            <consortium name="The Broad Institute Genomics Platform"/>
            <consortium name="The Broad Institute Genome Sequencing Center for Infectious Disease"/>
            <person name="Wu L."/>
            <person name="Ma J."/>
        </authorList>
    </citation>
    <scope>NUCLEOTIDE SEQUENCE [LARGE SCALE GENOMIC DNA]</scope>
    <source>
        <strain evidence="9">KCTC 52487</strain>
    </source>
</reference>
<keyword evidence="5" id="KW-0233">DNA recombination</keyword>
<accession>A0ABV6ZV19</accession>
<dbReference type="PANTHER" id="PTHR30563:SF0">
    <property type="entry name" value="DNA RECOMBINATION PROTEIN RMUC"/>
    <property type="match status" value="1"/>
</dbReference>
<evidence type="ECO:0000256" key="1">
    <source>
        <dbReference type="ARBA" id="ARBA00003416"/>
    </source>
</evidence>
<dbReference type="Pfam" id="PF02646">
    <property type="entry name" value="RmuC"/>
    <property type="match status" value="1"/>
</dbReference>
<comment type="similarity">
    <text evidence="2">Belongs to the RmuC family.</text>
</comment>
<evidence type="ECO:0000256" key="6">
    <source>
        <dbReference type="SAM" id="Coils"/>
    </source>
</evidence>
<comment type="caution">
    <text evidence="8">The sequence shown here is derived from an EMBL/GenBank/DDBJ whole genome shotgun (WGS) entry which is preliminary data.</text>
</comment>
<dbReference type="Proteomes" id="UP001595379">
    <property type="component" value="Unassembled WGS sequence"/>
</dbReference>
<sequence length="446" mass="48885">MDLMLFGAGTLLVTLVLFGLLLLEKQRAGRLEKRLEEAERKAIQAEGIESALAELKADLKAAETARSEAERAHASLKATLESAEKHHAERLADLEQARKQLNESFQLTANEVLKASGKELNAKSAESLQTLLNPLREQLDGFQKRVIEDAKERTGQTSALHTLVDTLHKNAVQISQDANNLTNALKSSSKVRGDWGELVLERILSKSGLREGEEFETQSNETDGEGRRLRPDVVINMPGGHRLVIDSKVSLNAFEACVNAETDEERSAFLKQHLASVRTHVKSLGEKDYAALYPGVDFTLMFIPLEGAAVLALQNDHDLVSYALERGVMIASPTNLTMAMRTVQNLWTIERQNQNAQAIADRAGQLYDKLVGFVEELDKVGQRIGQAQGAWETARDRLATGKGNVIRQTEMLKELGAKTKKSLPDGYIDASGDSPAALSAPEDGES</sequence>
<evidence type="ECO:0000313" key="9">
    <source>
        <dbReference type="Proteomes" id="UP001595379"/>
    </source>
</evidence>
<name>A0ABV6ZV19_9PROT</name>
<evidence type="ECO:0000313" key="8">
    <source>
        <dbReference type="EMBL" id="MFC2925292.1"/>
    </source>
</evidence>
<evidence type="ECO:0000256" key="7">
    <source>
        <dbReference type="SAM" id="MobiDB-lite"/>
    </source>
</evidence>
<gene>
    <name evidence="8" type="primary">rmuC</name>
    <name evidence="8" type="ORF">ACFOOR_04155</name>
</gene>
<feature type="coiled-coil region" evidence="6">
    <location>
        <begin position="21"/>
        <end position="111"/>
    </location>
</feature>
<evidence type="ECO:0000256" key="4">
    <source>
        <dbReference type="ARBA" id="ARBA00023054"/>
    </source>
</evidence>
<proteinExistence type="inferred from homology"/>
<organism evidence="8 9">
    <name type="scientific">Hyphobacterium vulgare</name>
    <dbReference type="NCBI Taxonomy" id="1736751"/>
    <lineage>
        <taxon>Bacteria</taxon>
        <taxon>Pseudomonadati</taxon>
        <taxon>Pseudomonadota</taxon>
        <taxon>Alphaproteobacteria</taxon>
        <taxon>Maricaulales</taxon>
        <taxon>Maricaulaceae</taxon>
        <taxon>Hyphobacterium</taxon>
    </lineage>
</organism>
<comment type="function">
    <text evidence="1">Involved in DNA recombination.</text>
</comment>
<evidence type="ECO:0000256" key="3">
    <source>
        <dbReference type="ARBA" id="ARBA00021840"/>
    </source>
</evidence>
<keyword evidence="4 6" id="KW-0175">Coiled coil</keyword>
<evidence type="ECO:0000256" key="5">
    <source>
        <dbReference type="ARBA" id="ARBA00023172"/>
    </source>
</evidence>
<dbReference type="RefSeq" id="WP_343165080.1">
    <property type="nucleotide sequence ID" value="NZ_JBHRSV010000002.1"/>
</dbReference>
<dbReference type="InterPro" id="IPR003798">
    <property type="entry name" value="DNA_recombination_RmuC"/>
</dbReference>
<evidence type="ECO:0000256" key="2">
    <source>
        <dbReference type="ARBA" id="ARBA00009840"/>
    </source>
</evidence>
<protein>
    <recommendedName>
        <fullName evidence="3">DNA recombination protein RmuC homolog</fullName>
    </recommendedName>
</protein>